<evidence type="ECO:0000256" key="6">
    <source>
        <dbReference type="SAM" id="Phobius"/>
    </source>
</evidence>
<organism evidence="9 10">
    <name type="scientific">Pelobates cultripes</name>
    <name type="common">Western spadefoot toad</name>
    <dbReference type="NCBI Taxonomy" id="61616"/>
    <lineage>
        <taxon>Eukaryota</taxon>
        <taxon>Metazoa</taxon>
        <taxon>Chordata</taxon>
        <taxon>Craniata</taxon>
        <taxon>Vertebrata</taxon>
        <taxon>Euteleostomi</taxon>
        <taxon>Amphibia</taxon>
        <taxon>Batrachia</taxon>
        <taxon>Anura</taxon>
        <taxon>Pelobatoidea</taxon>
        <taxon>Pelobatidae</taxon>
        <taxon>Pelobates</taxon>
    </lineage>
</organism>
<dbReference type="InterPro" id="IPR013783">
    <property type="entry name" value="Ig-like_fold"/>
</dbReference>
<evidence type="ECO:0000256" key="5">
    <source>
        <dbReference type="SAM" id="MobiDB-lite"/>
    </source>
</evidence>
<accession>A0AAD1WUM3</accession>
<name>A0AAD1WUM3_PELCU</name>
<dbReference type="Gene3D" id="2.60.40.10">
    <property type="entry name" value="Immunoglobulins"/>
    <property type="match status" value="2"/>
</dbReference>
<dbReference type="PANTHER" id="PTHR12080:SF55">
    <property type="entry name" value="LYMPHOCYTE FUNCTION-ASSOCIATED ANTIGEN 3"/>
    <property type="match status" value="1"/>
</dbReference>
<proteinExistence type="predicted"/>
<dbReference type="InterPro" id="IPR013106">
    <property type="entry name" value="Ig_V-set"/>
</dbReference>
<keyword evidence="2 7" id="KW-0732">Signal</keyword>
<dbReference type="PROSITE" id="PS50835">
    <property type="entry name" value="IG_LIKE"/>
    <property type="match status" value="1"/>
</dbReference>
<evidence type="ECO:0000313" key="9">
    <source>
        <dbReference type="EMBL" id="CAH2327128.1"/>
    </source>
</evidence>
<keyword evidence="6" id="KW-0812">Transmembrane</keyword>
<feature type="chain" id="PRO_5042265791" evidence="7">
    <location>
        <begin position="21"/>
        <end position="352"/>
    </location>
</feature>
<keyword evidence="3 6" id="KW-0472">Membrane</keyword>
<dbReference type="InterPro" id="IPR036179">
    <property type="entry name" value="Ig-like_dom_sf"/>
</dbReference>
<comment type="subcellular location">
    <subcellularLocation>
        <location evidence="1">Membrane</location>
    </subcellularLocation>
</comment>
<dbReference type="AlphaFoldDB" id="A0AAD1WUM3"/>
<feature type="domain" description="Ig-like" evidence="8">
    <location>
        <begin position="129"/>
        <end position="201"/>
    </location>
</feature>
<feature type="compositionally biased region" description="Basic and acidic residues" evidence="5">
    <location>
        <begin position="298"/>
        <end position="324"/>
    </location>
</feature>
<dbReference type="InterPro" id="IPR007110">
    <property type="entry name" value="Ig-like_dom"/>
</dbReference>
<evidence type="ECO:0000259" key="8">
    <source>
        <dbReference type="PROSITE" id="PS50835"/>
    </source>
</evidence>
<dbReference type="Proteomes" id="UP001295444">
    <property type="component" value="Chromosome 13"/>
</dbReference>
<protein>
    <submittedName>
        <fullName evidence="9">SLAM family member 5-like</fullName>
    </submittedName>
</protein>
<gene>
    <name evidence="9" type="ORF">PECUL_23A028986</name>
</gene>
<evidence type="ECO:0000256" key="4">
    <source>
        <dbReference type="ARBA" id="ARBA00023180"/>
    </source>
</evidence>
<dbReference type="CDD" id="cd00096">
    <property type="entry name" value="Ig"/>
    <property type="match status" value="1"/>
</dbReference>
<evidence type="ECO:0000256" key="3">
    <source>
        <dbReference type="ARBA" id="ARBA00023136"/>
    </source>
</evidence>
<dbReference type="Pfam" id="PF07686">
    <property type="entry name" value="V-set"/>
    <property type="match status" value="1"/>
</dbReference>
<feature type="region of interest" description="Disordered" evidence="5">
    <location>
        <begin position="296"/>
        <end position="325"/>
    </location>
</feature>
<evidence type="ECO:0000256" key="1">
    <source>
        <dbReference type="ARBA" id="ARBA00004370"/>
    </source>
</evidence>
<dbReference type="SUPFAM" id="SSF48726">
    <property type="entry name" value="Immunoglobulin"/>
    <property type="match status" value="2"/>
</dbReference>
<dbReference type="EMBL" id="OW240924">
    <property type="protein sequence ID" value="CAH2327128.1"/>
    <property type="molecule type" value="Genomic_DNA"/>
</dbReference>
<dbReference type="InterPro" id="IPR015631">
    <property type="entry name" value="CD2/SLAM_rcpt"/>
</dbReference>
<evidence type="ECO:0000256" key="7">
    <source>
        <dbReference type="SAM" id="SignalP"/>
    </source>
</evidence>
<sequence length="352" mass="39145">MMCLYFWILLLSSLQTGILCAVQCGDKRTVNGAVGGDVILPVSQTGIKDISWVIVNGGTHFATTKPDGDIDIRDNRYKGRLYRTADGSLNFTKLTREDQREYTANIRTDPGNKQCEQQYDLRVFKKILPEDFEILPTVTTNVTCIVTLLCKVNGSEVIITWSRPDGSNINVINGSLLVSDTNTSYTCTAQNPVSNSSKTVIPQTYCNKENGSTGNKQSQLRNTAVIASPLAIGAVAFIGVGALIANRKNRKKRKIEVEELAPTTYVEVQQKQQTQNVIPENSGQQKNVTAQTLYSEVQHPKKPEKPQRERVNNSEQNIKPEKTDVNTLYSVINSVKHKQEDSKETTVYDTIK</sequence>
<dbReference type="PANTHER" id="PTHR12080">
    <property type="entry name" value="SIGNALING LYMPHOCYTIC ACTIVATION MOLECULE"/>
    <property type="match status" value="1"/>
</dbReference>
<evidence type="ECO:0000256" key="2">
    <source>
        <dbReference type="ARBA" id="ARBA00022729"/>
    </source>
</evidence>
<dbReference type="GO" id="GO:0016020">
    <property type="term" value="C:membrane"/>
    <property type="evidence" value="ECO:0007669"/>
    <property type="project" value="UniProtKB-SubCell"/>
</dbReference>
<keyword evidence="4" id="KW-0325">Glycoprotein</keyword>
<dbReference type="SMART" id="SM00409">
    <property type="entry name" value="IG"/>
    <property type="match status" value="2"/>
</dbReference>
<feature type="signal peptide" evidence="7">
    <location>
        <begin position="1"/>
        <end position="20"/>
    </location>
</feature>
<reference evidence="9" key="1">
    <citation type="submission" date="2022-03" db="EMBL/GenBank/DDBJ databases">
        <authorList>
            <person name="Alioto T."/>
            <person name="Alioto T."/>
            <person name="Gomez Garrido J."/>
        </authorList>
    </citation>
    <scope>NUCLEOTIDE SEQUENCE</scope>
</reference>
<dbReference type="InterPro" id="IPR003599">
    <property type="entry name" value="Ig_sub"/>
</dbReference>
<feature type="transmembrane region" description="Helical" evidence="6">
    <location>
        <begin position="224"/>
        <end position="245"/>
    </location>
</feature>
<keyword evidence="6" id="KW-1133">Transmembrane helix</keyword>
<keyword evidence="10" id="KW-1185">Reference proteome</keyword>
<evidence type="ECO:0000313" key="10">
    <source>
        <dbReference type="Proteomes" id="UP001295444"/>
    </source>
</evidence>